<protein>
    <submittedName>
        <fullName evidence="2">Monooxygenase (Luciferase-like)</fullName>
    </submittedName>
</protein>
<accession>A0ABQ3M267</accession>
<dbReference type="GO" id="GO:0004497">
    <property type="term" value="F:monooxygenase activity"/>
    <property type="evidence" value="ECO:0007669"/>
    <property type="project" value="UniProtKB-KW"/>
</dbReference>
<dbReference type="Pfam" id="PF00296">
    <property type="entry name" value="Bac_luciferase"/>
    <property type="match status" value="1"/>
</dbReference>
<dbReference type="EMBL" id="BNAR01000001">
    <property type="protein sequence ID" value="GHH27527.1"/>
    <property type="molecule type" value="Genomic_DNA"/>
</dbReference>
<proteinExistence type="predicted"/>
<comment type="caution">
    <text evidence="2">The sequence shown here is derived from an EMBL/GenBank/DDBJ whole genome shotgun (WGS) entry which is preliminary data.</text>
</comment>
<dbReference type="InterPro" id="IPR019910">
    <property type="entry name" value="Lucif-like_OxRdtase_MSMEG_4879"/>
</dbReference>
<dbReference type="CDD" id="cd01097">
    <property type="entry name" value="Tetrahydromethanopterin_reductase"/>
    <property type="match status" value="1"/>
</dbReference>
<dbReference type="InterPro" id="IPR050564">
    <property type="entry name" value="F420-G6PD/mer"/>
</dbReference>
<dbReference type="NCBIfam" id="TIGR03564">
    <property type="entry name" value="F420_MSMEG_4879"/>
    <property type="match status" value="1"/>
</dbReference>
<dbReference type="RefSeq" id="WP_191295369.1">
    <property type="nucleotide sequence ID" value="NZ_BNAR01000001.1"/>
</dbReference>
<dbReference type="InterPro" id="IPR011251">
    <property type="entry name" value="Luciferase-like_dom"/>
</dbReference>
<dbReference type="Proteomes" id="UP000605568">
    <property type="component" value="Unassembled WGS sequence"/>
</dbReference>
<name>A0ABQ3M267_9PSEU</name>
<dbReference type="SUPFAM" id="SSF51679">
    <property type="entry name" value="Bacterial luciferase-like"/>
    <property type="match status" value="1"/>
</dbReference>
<evidence type="ECO:0000313" key="3">
    <source>
        <dbReference type="Proteomes" id="UP000605568"/>
    </source>
</evidence>
<dbReference type="PANTHER" id="PTHR43244">
    <property type="match status" value="1"/>
</dbReference>
<keyword evidence="3" id="KW-1185">Reference proteome</keyword>
<sequence>MSITSLAVRYGVTLAGTGGHNLVESAVDEAREAAEAGVDAVWTGQRLDYDAIGLAGLVGARVPGIDVGVSAVPVFARHPLLVASQAQTAQAATGGRFHLAVALGAPPIVEQAFGLPWERPVARLREFLTALGPLLRGEPVQHEGELITARSMLPTHVPGATHTPVLVAAMAPKALRIAGELADGTVPYLAGPRALAEHVVPAITAAAAEAGRPAPRIVALVPAAVTTSEEARRTMAGGLAFYTRFESYRRVLALNGTENPVDLALIGDEDTVAAGVREYVEAGATEVVLTAHHDLDAATQSRTRRLAGALARSRSATSVS</sequence>
<evidence type="ECO:0000313" key="2">
    <source>
        <dbReference type="EMBL" id="GHH27527.1"/>
    </source>
</evidence>
<keyword evidence="2" id="KW-0560">Oxidoreductase</keyword>
<feature type="domain" description="Luciferase-like" evidence="1">
    <location>
        <begin position="23"/>
        <end position="285"/>
    </location>
</feature>
<dbReference type="Gene3D" id="3.20.20.30">
    <property type="entry name" value="Luciferase-like domain"/>
    <property type="match status" value="1"/>
</dbReference>
<dbReference type="InterPro" id="IPR036661">
    <property type="entry name" value="Luciferase-like_sf"/>
</dbReference>
<organism evidence="2 3">
    <name type="scientific">Lentzea cavernae</name>
    <dbReference type="NCBI Taxonomy" id="2020703"/>
    <lineage>
        <taxon>Bacteria</taxon>
        <taxon>Bacillati</taxon>
        <taxon>Actinomycetota</taxon>
        <taxon>Actinomycetes</taxon>
        <taxon>Pseudonocardiales</taxon>
        <taxon>Pseudonocardiaceae</taxon>
        <taxon>Lentzea</taxon>
    </lineage>
</organism>
<keyword evidence="2" id="KW-0503">Monooxygenase</keyword>
<gene>
    <name evidence="2" type="ORF">GCM10017774_00150</name>
</gene>
<evidence type="ECO:0000259" key="1">
    <source>
        <dbReference type="Pfam" id="PF00296"/>
    </source>
</evidence>
<reference evidence="3" key="1">
    <citation type="journal article" date="2019" name="Int. J. Syst. Evol. Microbiol.">
        <title>The Global Catalogue of Microorganisms (GCM) 10K type strain sequencing project: providing services to taxonomists for standard genome sequencing and annotation.</title>
        <authorList>
            <consortium name="The Broad Institute Genomics Platform"/>
            <consortium name="The Broad Institute Genome Sequencing Center for Infectious Disease"/>
            <person name="Wu L."/>
            <person name="Ma J."/>
        </authorList>
    </citation>
    <scope>NUCLEOTIDE SEQUENCE [LARGE SCALE GENOMIC DNA]</scope>
    <source>
        <strain evidence="3">CGMCC 4.7367</strain>
    </source>
</reference>
<dbReference type="PANTHER" id="PTHR43244:SF2">
    <property type="entry name" value="CONSERVED HYPOTHETICAL ALANINE AND PROLINE-RICH PROTEIN"/>
    <property type="match status" value="1"/>
</dbReference>